<feature type="compositionally biased region" description="Acidic residues" evidence="4">
    <location>
        <begin position="7"/>
        <end position="17"/>
    </location>
</feature>
<dbReference type="SMART" id="SM00717">
    <property type="entry name" value="SANT"/>
    <property type="match status" value="3"/>
</dbReference>
<feature type="region of interest" description="Disordered" evidence="4">
    <location>
        <begin position="1"/>
        <end position="60"/>
    </location>
</feature>
<feature type="domain" description="HTH myb-type" evidence="6">
    <location>
        <begin position="170"/>
        <end position="225"/>
    </location>
</feature>
<dbReference type="GeneID" id="115627285"/>
<dbReference type="PANTHER" id="PTHR45614:SF25">
    <property type="entry name" value="MYB PROTEIN"/>
    <property type="match status" value="1"/>
</dbReference>
<evidence type="ECO:0000259" key="5">
    <source>
        <dbReference type="PROSITE" id="PS50090"/>
    </source>
</evidence>
<dbReference type="AlphaFoldDB" id="A0A6J2TV50"/>
<evidence type="ECO:0000313" key="7">
    <source>
        <dbReference type="Proteomes" id="UP000504634"/>
    </source>
</evidence>
<dbReference type="SUPFAM" id="SSF46689">
    <property type="entry name" value="Homeodomain-like"/>
    <property type="match status" value="2"/>
</dbReference>
<name>A0A6J2TV50_DROLE</name>
<proteinExistence type="predicted"/>
<feature type="region of interest" description="Disordered" evidence="4">
    <location>
        <begin position="302"/>
        <end position="428"/>
    </location>
</feature>
<accession>A0A6J2TV50</accession>
<feature type="compositionally biased region" description="Polar residues" evidence="4">
    <location>
        <begin position="409"/>
        <end position="419"/>
    </location>
</feature>
<dbReference type="InterPro" id="IPR009057">
    <property type="entry name" value="Homeodomain-like_sf"/>
</dbReference>
<dbReference type="FunFam" id="1.10.10.60:FF:000010">
    <property type="entry name" value="Transcriptional activator Myb isoform A"/>
    <property type="match status" value="1"/>
</dbReference>
<feature type="compositionally biased region" description="Polar residues" evidence="4">
    <location>
        <begin position="308"/>
        <end position="351"/>
    </location>
</feature>
<feature type="domain" description="Myb-like" evidence="5">
    <location>
        <begin position="170"/>
        <end position="221"/>
    </location>
</feature>
<dbReference type="Pfam" id="PF00249">
    <property type="entry name" value="Myb_DNA-binding"/>
    <property type="match status" value="3"/>
</dbReference>
<evidence type="ECO:0000256" key="2">
    <source>
        <dbReference type="ARBA" id="ARBA00022737"/>
    </source>
</evidence>
<dbReference type="PANTHER" id="PTHR45614">
    <property type="entry name" value="MYB PROTEIN-RELATED"/>
    <property type="match status" value="1"/>
</dbReference>
<dbReference type="CDD" id="cd00167">
    <property type="entry name" value="SANT"/>
    <property type="match status" value="3"/>
</dbReference>
<dbReference type="Proteomes" id="UP000504634">
    <property type="component" value="Unplaced"/>
</dbReference>
<comment type="subcellular location">
    <subcellularLocation>
        <location evidence="1">Nucleus</location>
    </subcellularLocation>
</comment>
<dbReference type="FunFam" id="1.10.10.60:FF:000502">
    <property type="entry name" value="myb protein"/>
    <property type="match status" value="1"/>
</dbReference>
<feature type="region of interest" description="Disordered" evidence="4">
    <location>
        <begin position="536"/>
        <end position="612"/>
    </location>
</feature>
<dbReference type="RefSeq" id="XP_030378777.1">
    <property type="nucleotide sequence ID" value="XM_030522917.1"/>
</dbReference>
<feature type="domain" description="HTH myb-type" evidence="6">
    <location>
        <begin position="226"/>
        <end position="276"/>
    </location>
</feature>
<dbReference type="PROSITE" id="PS50090">
    <property type="entry name" value="MYB_LIKE"/>
    <property type="match status" value="3"/>
</dbReference>
<dbReference type="FunFam" id="1.10.10.60:FF:000641">
    <property type="entry name" value="myb protein"/>
    <property type="match status" value="1"/>
</dbReference>
<dbReference type="InterPro" id="IPR050560">
    <property type="entry name" value="MYB_TF"/>
</dbReference>
<evidence type="ECO:0000256" key="4">
    <source>
        <dbReference type="SAM" id="MobiDB-lite"/>
    </source>
</evidence>
<dbReference type="OrthoDB" id="2143914at2759"/>
<sequence length="705" mass="78247">MEKEAEIENDNGEEEYLDYVSIAEDSEESEYSDHEGGLDDGETNGSQSQPASDGAPIGEVDSDGVVTLSISVSPQHFLSNDPNYLANESKFPISLDVGNVVIKTEDDGQQNQPKSVGHPNYGFGKRWSKSEDLLLKSLVEKFGDRWDIIGPYFKDRLEQQVQQRWAKVLNPELIKGPWTRAEDEKVVELVRRFGPKKWTLIARYLNGRIGKQCRERWHNHLNPNIKKTAWTEEEDKIIYHAHIKLGNQWAKIAKLLPGRTDNAIKNHWNSTMRRKYDAERRPIANTGGDLKTSRTHLITLIKSGGINKPTQTPQANGTVENGGVNASNGSLLKSNIESTNGKQSVSDTNAEGTKRADNDAKGPITAPTAPRIGVVHPMPSLPILPYPDVKLSRPTPNILKRSRKPMPKSGSSENKNGDPNTKLPESPVVTPIKPLPFSPSQFLKSPCLTTFADMNLRASTPVAKTYNRVGMEIRKDLENSSIETPHKIPGIAGPRTPTSFKKAIAAIGKKRDGRRYEPPSPSSLVEDLAEIISEEQLNESETNKSTENSSSVGFSGQSGYEDSCNASTGVQSPPPKRARKSLLTSWSANTMPYGKKPQPFEAETPSKFLTSDGSIAPFSPSNIIKDTLCSEPDFLFDENKKENSPFYRKRFGMSRGQSSHHLIDPKWARVACGKTKDQQFMEEQAYACLKNLALTPRSLNFEKQK</sequence>
<feature type="compositionally biased region" description="Low complexity" evidence="4">
    <location>
        <begin position="539"/>
        <end position="551"/>
    </location>
</feature>
<dbReference type="CTD" id="4602"/>
<gene>
    <name evidence="8" type="primary">LOC115627285</name>
</gene>
<reference evidence="8" key="1">
    <citation type="submission" date="2025-08" db="UniProtKB">
        <authorList>
            <consortium name="RefSeq"/>
        </authorList>
    </citation>
    <scope>IDENTIFICATION</scope>
    <source>
        <strain evidence="8">11010-0011.00</strain>
        <tissue evidence="8">Whole body</tissue>
    </source>
</reference>
<dbReference type="InterPro" id="IPR015395">
    <property type="entry name" value="C-myb_C"/>
</dbReference>
<evidence type="ECO:0000313" key="8">
    <source>
        <dbReference type="RefSeq" id="XP_030378777.1"/>
    </source>
</evidence>
<dbReference type="Gene3D" id="1.10.10.60">
    <property type="entry name" value="Homeodomain-like"/>
    <property type="match status" value="3"/>
</dbReference>
<protein>
    <submittedName>
        <fullName evidence="8">Myb protein</fullName>
    </submittedName>
</protein>
<dbReference type="GO" id="GO:0000981">
    <property type="term" value="F:DNA-binding transcription factor activity, RNA polymerase II-specific"/>
    <property type="evidence" value="ECO:0007669"/>
    <property type="project" value="TreeGrafter"/>
</dbReference>
<organism evidence="7 8">
    <name type="scientific">Drosophila lebanonensis</name>
    <name type="common">Fruit fly</name>
    <name type="synonym">Scaptodrosophila lebanonensis</name>
    <dbReference type="NCBI Taxonomy" id="7225"/>
    <lineage>
        <taxon>Eukaryota</taxon>
        <taxon>Metazoa</taxon>
        <taxon>Ecdysozoa</taxon>
        <taxon>Arthropoda</taxon>
        <taxon>Hexapoda</taxon>
        <taxon>Insecta</taxon>
        <taxon>Pterygota</taxon>
        <taxon>Neoptera</taxon>
        <taxon>Endopterygota</taxon>
        <taxon>Diptera</taxon>
        <taxon>Brachycera</taxon>
        <taxon>Muscomorpha</taxon>
        <taxon>Ephydroidea</taxon>
        <taxon>Drosophilidae</taxon>
        <taxon>Scaptodrosophila</taxon>
    </lineage>
</organism>
<dbReference type="InterPro" id="IPR017930">
    <property type="entry name" value="Myb_dom"/>
</dbReference>
<dbReference type="PROSITE" id="PS51294">
    <property type="entry name" value="HTH_MYB"/>
    <property type="match status" value="3"/>
</dbReference>
<feature type="domain" description="Myb-like" evidence="5">
    <location>
        <begin position="222"/>
        <end position="272"/>
    </location>
</feature>
<evidence type="ECO:0000256" key="1">
    <source>
        <dbReference type="ARBA" id="ARBA00004123"/>
    </source>
</evidence>
<feature type="domain" description="Myb-like" evidence="5">
    <location>
        <begin position="126"/>
        <end position="169"/>
    </location>
</feature>
<keyword evidence="7" id="KW-1185">Reference proteome</keyword>
<feature type="compositionally biased region" description="Polar residues" evidence="4">
    <location>
        <begin position="552"/>
        <end position="571"/>
    </location>
</feature>
<dbReference type="GO" id="GO:0000978">
    <property type="term" value="F:RNA polymerase II cis-regulatory region sequence-specific DNA binding"/>
    <property type="evidence" value="ECO:0007669"/>
    <property type="project" value="TreeGrafter"/>
</dbReference>
<dbReference type="GO" id="GO:0005634">
    <property type="term" value="C:nucleus"/>
    <property type="evidence" value="ECO:0007669"/>
    <property type="project" value="UniProtKB-SubCell"/>
</dbReference>
<evidence type="ECO:0000256" key="3">
    <source>
        <dbReference type="ARBA" id="ARBA00023125"/>
    </source>
</evidence>
<dbReference type="InterPro" id="IPR001005">
    <property type="entry name" value="SANT/Myb"/>
</dbReference>
<dbReference type="Pfam" id="PF09316">
    <property type="entry name" value="Cmyb_C"/>
    <property type="match status" value="1"/>
</dbReference>
<keyword evidence="2" id="KW-0677">Repeat</keyword>
<evidence type="ECO:0000259" key="6">
    <source>
        <dbReference type="PROSITE" id="PS51294"/>
    </source>
</evidence>
<feature type="domain" description="HTH myb-type" evidence="6">
    <location>
        <begin position="126"/>
        <end position="169"/>
    </location>
</feature>
<keyword evidence="3" id="KW-0238">DNA-binding</keyword>